<evidence type="ECO:0000256" key="3">
    <source>
        <dbReference type="ARBA" id="ARBA00022691"/>
    </source>
</evidence>
<keyword evidence="5" id="KW-0408">Iron</keyword>
<dbReference type="NCBIfam" id="TIGR04337">
    <property type="entry name" value="AmmeMemoSam_rS"/>
    <property type="match status" value="1"/>
</dbReference>
<evidence type="ECO:0000313" key="9">
    <source>
        <dbReference type="Proteomes" id="UP001162891"/>
    </source>
</evidence>
<evidence type="ECO:0000256" key="1">
    <source>
        <dbReference type="ARBA" id="ARBA00001966"/>
    </source>
</evidence>
<name>A0ABM7WVY8_9BACT</name>
<sequence>MRRRPHRREGPRLAVRCAPRARRYNLSVIHEARYWEPIADGRVRCTLCPRDCVLHEGQAGFCYVRQNRAGKLVSLAYGTSTGFAVDPIEKKPLAHFHPGTTVLSFGTAGCNLGCRFCQNWDISKARLDELRAEDTLTPEDVVAFAQAQGAPAIAFTYNDPVIWAEWAIDVARAARAAGLWTVFVTAGYVSPAAREEIFPLMDAANVDLKAFTEDFYAKRTLSHLAPVLDTLEWLAKEKKVWVEVTNLMIPGLNDAPEETRALSVWIRDHMGVDVPLHFTAFHPSFKMMDRPRTPAATLTRARAIARAEGLRYVYTGNVHDPDGQTTFCPTCEARVIERDWHAVRAVRMKGGACAACGTEIAGRFGATASPSAGIRRYLGVRA</sequence>
<evidence type="ECO:0000313" key="8">
    <source>
        <dbReference type="EMBL" id="BDG03609.1"/>
    </source>
</evidence>
<dbReference type="PANTHER" id="PTHR30352:SF5">
    <property type="entry name" value="PYRUVATE FORMATE-LYASE 1-ACTIVATING ENZYME"/>
    <property type="match status" value="1"/>
</dbReference>
<dbReference type="InterPro" id="IPR007197">
    <property type="entry name" value="rSAM"/>
</dbReference>
<dbReference type="PIRSF" id="PIRSF004869">
    <property type="entry name" value="PflX_prd"/>
    <property type="match status" value="1"/>
</dbReference>
<keyword evidence="4" id="KW-0479">Metal-binding</keyword>
<dbReference type="InterPro" id="IPR058240">
    <property type="entry name" value="rSAM_sf"/>
</dbReference>
<dbReference type="EMBL" id="AP025591">
    <property type="protein sequence ID" value="BDG03609.1"/>
    <property type="molecule type" value="Genomic_DNA"/>
</dbReference>
<dbReference type="SFLD" id="SFLDG01101">
    <property type="entry name" value="Uncharacterised_Radical_SAM_Su"/>
    <property type="match status" value="1"/>
</dbReference>
<keyword evidence="6" id="KW-0411">Iron-sulfur</keyword>
<reference evidence="9" key="1">
    <citation type="journal article" date="2022" name="Int. J. Syst. Evol. Microbiol.">
        <title>Anaeromyxobacter oryzae sp. nov., Anaeromyxobacter diazotrophicus sp. nov. and Anaeromyxobacter paludicola sp. nov., isolated from paddy soils.</title>
        <authorList>
            <person name="Itoh H."/>
            <person name="Xu Z."/>
            <person name="Mise K."/>
            <person name="Masuda Y."/>
            <person name="Ushijima N."/>
            <person name="Hayakawa C."/>
            <person name="Shiratori Y."/>
            <person name="Senoo K."/>
        </authorList>
    </citation>
    <scope>NUCLEOTIDE SEQUENCE [LARGE SCALE GENOMIC DNA]</scope>
    <source>
        <strain evidence="9">Red232</strain>
    </source>
</reference>
<dbReference type="InterPro" id="IPR027596">
    <property type="entry name" value="AmmeMemoSam_rS"/>
</dbReference>
<feature type="domain" description="Radical SAM core" evidence="7">
    <location>
        <begin position="95"/>
        <end position="311"/>
    </location>
</feature>
<evidence type="ECO:0000256" key="5">
    <source>
        <dbReference type="ARBA" id="ARBA00023004"/>
    </source>
</evidence>
<evidence type="ECO:0000259" key="7">
    <source>
        <dbReference type="PROSITE" id="PS51918"/>
    </source>
</evidence>
<dbReference type="PANTHER" id="PTHR30352">
    <property type="entry name" value="PYRUVATE FORMATE-LYASE-ACTIVATING ENZYME"/>
    <property type="match status" value="1"/>
</dbReference>
<dbReference type="CDD" id="cd01335">
    <property type="entry name" value="Radical_SAM"/>
    <property type="match status" value="1"/>
</dbReference>
<accession>A0ABM7WVY8</accession>
<gene>
    <name evidence="8" type="ORF">AMOR_26050</name>
</gene>
<organism evidence="8 9">
    <name type="scientific">Anaeromyxobacter oryzae</name>
    <dbReference type="NCBI Taxonomy" id="2918170"/>
    <lineage>
        <taxon>Bacteria</taxon>
        <taxon>Pseudomonadati</taxon>
        <taxon>Myxococcota</taxon>
        <taxon>Myxococcia</taxon>
        <taxon>Myxococcales</taxon>
        <taxon>Cystobacterineae</taxon>
        <taxon>Anaeromyxobacteraceae</taxon>
        <taxon>Anaeromyxobacter</taxon>
    </lineage>
</organism>
<dbReference type="Gene3D" id="3.20.20.70">
    <property type="entry name" value="Aldolase class I"/>
    <property type="match status" value="1"/>
</dbReference>
<dbReference type="InterPro" id="IPR016431">
    <property type="entry name" value="Pyrv-formate_lyase-activ_prd"/>
</dbReference>
<evidence type="ECO:0000256" key="2">
    <source>
        <dbReference type="ARBA" id="ARBA00022485"/>
    </source>
</evidence>
<keyword evidence="2" id="KW-0004">4Fe-4S</keyword>
<protein>
    <submittedName>
        <fullName evidence="8">AmmeMemoRadiSam system radical SAM enzyme</fullName>
    </submittedName>
</protein>
<keyword evidence="9" id="KW-1185">Reference proteome</keyword>
<comment type="cofactor">
    <cofactor evidence="1">
        <name>[4Fe-4S] cluster</name>
        <dbReference type="ChEBI" id="CHEBI:49883"/>
    </cofactor>
</comment>
<dbReference type="InterPro" id="IPR013785">
    <property type="entry name" value="Aldolase_TIM"/>
</dbReference>
<dbReference type="Pfam" id="PF04055">
    <property type="entry name" value="Radical_SAM"/>
    <property type="match status" value="1"/>
</dbReference>
<dbReference type="SUPFAM" id="SSF102114">
    <property type="entry name" value="Radical SAM enzymes"/>
    <property type="match status" value="1"/>
</dbReference>
<keyword evidence="3" id="KW-0949">S-adenosyl-L-methionine</keyword>
<dbReference type="Proteomes" id="UP001162891">
    <property type="component" value="Chromosome"/>
</dbReference>
<dbReference type="InterPro" id="IPR034457">
    <property type="entry name" value="Organic_radical-activating"/>
</dbReference>
<dbReference type="PROSITE" id="PS51918">
    <property type="entry name" value="RADICAL_SAM"/>
    <property type="match status" value="1"/>
</dbReference>
<evidence type="ECO:0000256" key="6">
    <source>
        <dbReference type="ARBA" id="ARBA00023014"/>
    </source>
</evidence>
<dbReference type="SFLD" id="SFLDS00029">
    <property type="entry name" value="Radical_SAM"/>
    <property type="match status" value="1"/>
</dbReference>
<evidence type="ECO:0000256" key="4">
    <source>
        <dbReference type="ARBA" id="ARBA00022723"/>
    </source>
</evidence>
<proteinExistence type="predicted"/>